<protein>
    <submittedName>
        <fullName evidence="1">Triphosphoribosyl-dephospho-CoA synthase</fullName>
    </submittedName>
</protein>
<gene>
    <name evidence="1" type="ORF">KOR42_07060</name>
</gene>
<dbReference type="Pfam" id="PF01874">
    <property type="entry name" value="CitG"/>
    <property type="match status" value="1"/>
</dbReference>
<dbReference type="GO" id="GO:0005524">
    <property type="term" value="F:ATP binding"/>
    <property type="evidence" value="ECO:0007669"/>
    <property type="project" value="InterPro"/>
</dbReference>
<proteinExistence type="predicted"/>
<accession>A0A5C5X310</accession>
<dbReference type="PANTHER" id="PTHR42280:SF1">
    <property type="entry name" value="CITG FAMILY PROTEIN"/>
    <property type="match status" value="1"/>
</dbReference>
<dbReference type="EMBL" id="SIHI01000001">
    <property type="protein sequence ID" value="TWT57346.1"/>
    <property type="molecule type" value="Genomic_DNA"/>
</dbReference>
<dbReference type="PANTHER" id="PTHR42280">
    <property type="entry name" value="CITG FAMILY PROTEIN"/>
    <property type="match status" value="1"/>
</dbReference>
<comment type="caution">
    <text evidence="1">The sequence shown here is derived from an EMBL/GenBank/DDBJ whole genome shotgun (WGS) entry which is preliminary data.</text>
</comment>
<dbReference type="Proteomes" id="UP000317243">
    <property type="component" value="Unassembled WGS sequence"/>
</dbReference>
<evidence type="ECO:0000313" key="2">
    <source>
        <dbReference type="Proteomes" id="UP000317243"/>
    </source>
</evidence>
<dbReference type="GO" id="GO:0046917">
    <property type="term" value="F:triphosphoribosyl-dephospho-CoA synthase activity"/>
    <property type="evidence" value="ECO:0007669"/>
    <property type="project" value="InterPro"/>
</dbReference>
<evidence type="ECO:0000313" key="1">
    <source>
        <dbReference type="EMBL" id="TWT57346.1"/>
    </source>
</evidence>
<dbReference type="Gene3D" id="1.10.4200.10">
    <property type="entry name" value="Triphosphoribosyl-dephospho-CoA protein"/>
    <property type="match status" value="1"/>
</dbReference>
<dbReference type="OrthoDB" id="8525901at2"/>
<sequence>MSRRLNLAIDTKSSQITTACLLEAAARKPGNVHPQAQFDDLTFSNFETAAQITGQILGDEQRSLSVAAQILSVVRKTREQVQSNVNLGILLLLAPMAAVENHLSLEEGIHDVLAALDPREASIVYQAIRESQPGGMGTSQQQDVTSEPTQPLVACMQFAAAKDTIARQYTTDFSLILGQGRELFCQWWERTLDWEVSVIGTQLELMHRVPDTLIIRKCGRETGEISALKAAEVLEKGWPDTQQGKIALSEFDQWLRADGHRRNPGTTADLIAAILYGAIRDGHWGPPSQIMISET</sequence>
<name>A0A5C5X310_9PLAN</name>
<keyword evidence="2" id="KW-1185">Reference proteome</keyword>
<dbReference type="RefSeq" id="WP_146507187.1">
    <property type="nucleotide sequence ID" value="NZ_SIHI01000001.1"/>
</dbReference>
<dbReference type="AlphaFoldDB" id="A0A5C5X310"/>
<dbReference type="InterPro" id="IPR002736">
    <property type="entry name" value="CitG"/>
</dbReference>
<organism evidence="1 2">
    <name type="scientific">Thalassoglobus neptunius</name>
    <dbReference type="NCBI Taxonomy" id="1938619"/>
    <lineage>
        <taxon>Bacteria</taxon>
        <taxon>Pseudomonadati</taxon>
        <taxon>Planctomycetota</taxon>
        <taxon>Planctomycetia</taxon>
        <taxon>Planctomycetales</taxon>
        <taxon>Planctomycetaceae</taxon>
        <taxon>Thalassoglobus</taxon>
    </lineage>
</organism>
<reference evidence="1 2" key="1">
    <citation type="submission" date="2019-02" db="EMBL/GenBank/DDBJ databases">
        <title>Deep-cultivation of Planctomycetes and their phenomic and genomic characterization uncovers novel biology.</title>
        <authorList>
            <person name="Wiegand S."/>
            <person name="Jogler M."/>
            <person name="Boedeker C."/>
            <person name="Pinto D."/>
            <person name="Vollmers J."/>
            <person name="Rivas-Marin E."/>
            <person name="Kohn T."/>
            <person name="Peeters S.H."/>
            <person name="Heuer A."/>
            <person name="Rast P."/>
            <person name="Oberbeckmann S."/>
            <person name="Bunk B."/>
            <person name="Jeske O."/>
            <person name="Meyerdierks A."/>
            <person name="Storesund J.E."/>
            <person name="Kallscheuer N."/>
            <person name="Luecker S."/>
            <person name="Lage O.M."/>
            <person name="Pohl T."/>
            <person name="Merkel B.J."/>
            <person name="Hornburger P."/>
            <person name="Mueller R.-W."/>
            <person name="Bruemmer F."/>
            <person name="Labrenz M."/>
            <person name="Spormann A.M."/>
            <person name="Op Den Camp H."/>
            <person name="Overmann J."/>
            <person name="Amann R."/>
            <person name="Jetten M.S.M."/>
            <person name="Mascher T."/>
            <person name="Medema M.H."/>
            <person name="Devos D.P."/>
            <person name="Kaster A.-K."/>
            <person name="Ovreas L."/>
            <person name="Rohde M."/>
            <person name="Galperin M.Y."/>
            <person name="Jogler C."/>
        </authorList>
    </citation>
    <scope>NUCLEOTIDE SEQUENCE [LARGE SCALE GENOMIC DNA]</scope>
    <source>
        <strain evidence="1 2">KOR42</strain>
    </source>
</reference>